<feature type="domain" description="RapZ-like N-terminal" evidence="1">
    <location>
        <begin position="16"/>
        <end position="52"/>
    </location>
</feature>
<dbReference type="Pfam" id="PF03668">
    <property type="entry name" value="RapZ-like_N"/>
    <property type="match status" value="1"/>
</dbReference>
<accession>A0ABQ6HM01</accession>
<dbReference type="Proteomes" id="UP001157109">
    <property type="component" value="Unassembled WGS sequence"/>
</dbReference>
<dbReference type="InterPro" id="IPR053930">
    <property type="entry name" value="RapZ-like_N"/>
</dbReference>
<evidence type="ECO:0000313" key="3">
    <source>
        <dbReference type="Proteomes" id="UP001157109"/>
    </source>
</evidence>
<comment type="caution">
    <text evidence="2">The sequence shown here is derived from an EMBL/GenBank/DDBJ whole genome shotgun (WGS) entry which is preliminary data.</text>
</comment>
<reference evidence="3" key="1">
    <citation type="journal article" date="2019" name="Int. J. Syst. Evol. Microbiol.">
        <title>The Global Catalogue of Microorganisms (GCM) 10K type strain sequencing project: providing services to taxonomists for standard genome sequencing and annotation.</title>
        <authorList>
            <consortium name="The Broad Institute Genomics Platform"/>
            <consortium name="The Broad Institute Genome Sequencing Center for Infectious Disease"/>
            <person name="Wu L."/>
            <person name="Ma J."/>
        </authorList>
    </citation>
    <scope>NUCLEOTIDE SEQUENCE [LARGE SCALE GENOMIC DNA]</scope>
    <source>
        <strain evidence="3">NBRC 105830</strain>
    </source>
</reference>
<gene>
    <name evidence="2" type="ORF">GCM10025862_13830</name>
</gene>
<evidence type="ECO:0000259" key="1">
    <source>
        <dbReference type="Pfam" id="PF03668"/>
    </source>
</evidence>
<proteinExistence type="predicted"/>
<sequence>MDQPTAELTPLGPGHDFVIVTGMSGAGRSVCANVLEDSGWYVTDNLPRRCCTRSAR</sequence>
<organism evidence="2 3">
    <name type="scientific">Arsenicicoccus piscis</name>
    <dbReference type="NCBI Taxonomy" id="673954"/>
    <lineage>
        <taxon>Bacteria</taxon>
        <taxon>Bacillati</taxon>
        <taxon>Actinomycetota</taxon>
        <taxon>Actinomycetes</taxon>
        <taxon>Micrococcales</taxon>
        <taxon>Intrasporangiaceae</taxon>
        <taxon>Arsenicicoccus</taxon>
    </lineage>
</organism>
<dbReference type="EMBL" id="BSUJ01000001">
    <property type="protein sequence ID" value="GMA19362.1"/>
    <property type="molecule type" value="Genomic_DNA"/>
</dbReference>
<name>A0ABQ6HM01_9MICO</name>
<protein>
    <recommendedName>
        <fullName evidence="1">RapZ-like N-terminal domain-containing protein</fullName>
    </recommendedName>
</protein>
<keyword evidence="3" id="KW-1185">Reference proteome</keyword>
<evidence type="ECO:0000313" key="2">
    <source>
        <dbReference type="EMBL" id="GMA19362.1"/>
    </source>
</evidence>